<protein>
    <submittedName>
        <fullName evidence="1">Uncharacterized protein</fullName>
    </submittedName>
</protein>
<evidence type="ECO:0000313" key="1">
    <source>
        <dbReference type="EMBL" id="AON96700.1"/>
    </source>
</evidence>
<sequence length="252" mass="27359">MGTDQKAPFMSAITEIRPAGVDDDAAKKRRERAAKKQRDARRALYVNTHVLADVLPNLPETATTQQVCDALGIKARTTLHNVLHRHGDEMFAAGWNPDDGTFTHQSVILLCLLLRATTSLKAAEVAEAVGARRRMIKFHSNKVPHVRNCQAVIKRANEYAERIRDEDPAELWHDLNQLDSYQLQATVVALAAMVPVEQPDLTKWLTNLAPSGRHEGGGAATGLAKLLPTEAEADGVPIGRAASIEANSAAVG</sequence>
<dbReference type="KEGG" id="vg:29060940"/>
<accession>A0A1C9EGS2</accession>
<keyword evidence="2" id="KW-1185">Reference proteome</keyword>
<gene>
    <name evidence="1" type="ORF">SEA_GENGAR_45</name>
</gene>
<evidence type="ECO:0000313" key="2">
    <source>
        <dbReference type="Proteomes" id="UP000203815"/>
    </source>
</evidence>
<dbReference type="Proteomes" id="UP000203815">
    <property type="component" value="Segment"/>
</dbReference>
<name>A0A1C9EGS2_9CAUD</name>
<dbReference type="OrthoDB" id="11690at10239"/>
<organism evidence="1 2">
    <name type="scientific">Mycobacterium phage Gengar</name>
    <dbReference type="NCBI Taxonomy" id="1891963"/>
    <lineage>
        <taxon>Viruses</taxon>
        <taxon>Duplodnaviria</taxon>
        <taxon>Heunggongvirae</taxon>
        <taxon>Uroviricota</taxon>
        <taxon>Caudoviricetes</taxon>
        <taxon>Weiservirinae</taxon>
        <taxon>Kratiovirus</taxon>
        <taxon>Kratiovirus gengar</taxon>
    </lineage>
</organism>
<proteinExistence type="predicted"/>
<dbReference type="RefSeq" id="YP_009282290.1">
    <property type="nucleotide sequence ID" value="NC_031035.1"/>
</dbReference>
<reference evidence="1 2" key="1">
    <citation type="submission" date="2016-07" db="EMBL/GenBank/DDBJ databases">
        <authorList>
            <person name="Ahrens W.T."/>
            <person name="Alaniz S.M."/>
            <person name="Alfonso A.J."/>
            <person name="Andrade A.E."/>
            <person name="Blake C.D."/>
            <person name="Denney K.A."/>
            <person name="Edwards N.C."/>
            <person name="Flores L.M."/>
            <person name="Frontera C.D."/>
            <person name="Frontera J.K."/>
            <person name="Goins A.N."/>
            <person name="Harris C.E."/>
            <person name="Hinojosa K.L."/>
            <person name="Long R.M."/>
            <person name="Lopez J.C."/>
            <person name="Miller C.B."/>
            <person name="Mojica J.C."/>
            <person name="Morales C.A."/>
            <person name="Pena M.C."/>
            <person name="Quezada B.E."/>
            <person name="Rincon P.M."/>
            <person name="Robertson S."/>
            <person name="Soto A.J."/>
            <person name="Vasquez A.D."/>
            <person name="Villegas D.K."/>
            <person name="Vulgamore J.L."/>
            <person name="Robertson M."/>
            <person name="Hatherill J.R."/>
            <person name="Dovalina S.A."/>
            <person name="Zhang D."/>
            <person name="Delesalle V.A."/>
            <person name="Garlena R.A."/>
            <person name="Russell D.A."/>
            <person name="Pope W.H."/>
            <person name="Jacobs-Sera D."/>
            <person name="Hendrix R.W."/>
            <person name="Hatfull G.F."/>
        </authorList>
    </citation>
    <scope>NUCLEOTIDE SEQUENCE [LARGE SCALE GENOMIC DNA]</scope>
</reference>
<dbReference type="GeneID" id="29060940"/>
<dbReference type="EMBL" id="KX636165">
    <property type="protein sequence ID" value="AON96700.1"/>
    <property type="molecule type" value="Genomic_DNA"/>
</dbReference>